<dbReference type="Proteomes" id="UP001484239">
    <property type="component" value="Unassembled WGS sequence"/>
</dbReference>
<name>A0ABU9E5S9_9BACT</name>
<proteinExistence type="predicted"/>
<evidence type="ECO:0000313" key="2">
    <source>
        <dbReference type="EMBL" id="MEK9499881.1"/>
    </source>
</evidence>
<dbReference type="EMBL" id="JBBHLI010000001">
    <property type="protein sequence ID" value="MEK9499881.1"/>
    <property type="molecule type" value="Genomic_DNA"/>
</dbReference>
<evidence type="ECO:0000259" key="1">
    <source>
        <dbReference type="Pfam" id="PF03551"/>
    </source>
</evidence>
<organism evidence="2 3">
    <name type="scientific">Gaopeijia maritima</name>
    <dbReference type="NCBI Taxonomy" id="3119007"/>
    <lineage>
        <taxon>Bacteria</taxon>
        <taxon>Pseudomonadati</taxon>
        <taxon>Gemmatimonadota</taxon>
        <taxon>Longimicrobiia</taxon>
        <taxon>Gaopeijiales</taxon>
        <taxon>Gaopeijiaceae</taxon>
        <taxon>Gaopeijia</taxon>
    </lineage>
</organism>
<reference evidence="2 3" key="1">
    <citation type="submission" date="2024-02" db="EMBL/GenBank/DDBJ databases">
        <title>A novel Gemmatimonadota bacterium.</title>
        <authorList>
            <person name="Du Z.-J."/>
            <person name="Ye Y.-Q."/>
        </authorList>
    </citation>
    <scope>NUCLEOTIDE SEQUENCE [LARGE SCALE GENOMIC DNA]</scope>
    <source>
        <strain evidence="2 3">DH-20</strain>
    </source>
</reference>
<dbReference type="Pfam" id="PF03551">
    <property type="entry name" value="PadR"/>
    <property type="match status" value="1"/>
</dbReference>
<sequence>MGDAREYLGEFEQVVMLALGRLPDGGYGAEIHGEILDATGRDVSIPSVYVTLKRLERKAYVSSRTVRPEGGGRAVRVYTLASSGLEALHRSRDLFERLWDSPRLRSGEGS</sequence>
<evidence type="ECO:0000313" key="3">
    <source>
        <dbReference type="Proteomes" id="UP001484239"/>
    </source>
</evidence>
<dbReference type="SUPFAM" id="SSF46785">
    <property type="entry name" value="Winged helix' DNA-binding domain"/>
    <property type="match status" value="1"/>
</dbReference>
<comment type="caution">
    <text evidence="2">The sequence shown here is derived from an EMBL/GenBank/DDBJ whole genome shotgun (WGS) entry which is preliminary data.</text>
</comment>
<dbReference type="InterPro" id="IPR005149">
    <property type="entry name" value="Tscrpt_reg_PadR_N"/>
</dbReference>
<gene>
    <name evidence="2" type="ORF">WI372_02650</name>
</gene>
<protein>
    <submittedName>
        <fullName evidence="2">PadR family transcriptional regulator</fullName>
    </submittedName>
</protein>
<dbReference type="InterPro" id="IPR036390">
    <property type="entry name" value="WH_DNA-bd_sf"/>
</dbReference>
<dbReference type="RefSeq" id="WP_405277992.1">
    <property type="nucleotide sequence ID" value="NZ_CP144380.1"/>
</dbReference>
<dbReference type="Gene3D" id="1.10.10.10">
    <property type="entry name" value="Winged helix-like DNA-binding domain superfamily/Winged helix DNA-binding domain"/>
    <property type="match status" value="1"/>
</dbReference>
<keyword evidence="3" id="KW-1185">Reference proteome</keyword>
<feature type="domain" description="Transcription regulator PadR N-terminal" evidence="1">
    <location>
        <begin position="26"/>
        <end position="89"/>
    </location>
</feature>
<accession>A0ABU9E5S9</accession>
<dbReference type="InterPro" id="IPR036388">
    <property type="entry name" value="WH-like_DNA-bd_sf"/>
</dbReference>